<dbReference type="Proteomes" id="UP000275281">
    <property type="component" value="Unassembled WGS sequence"/>
</dbReference>
<name>A0A3N5Y058_9ALTE</name>
<comment type="caution">
    <text evidence="2">The sequence shown here is derived from an EMBL/GenBank/DDBJ whole genome shotgun (WGS) entry which is preliminary data.</text>
</comment>
<evidence type="ECO:0000256" key="1">
    <source>
        <dbReference type="SAM" id="SignalP"/>
    </source>
</evidence>
<protein>
    <submittedName>
        <fullName evidence="2">Uncharacterized protein</fullName>
    </submittedName>
</protein>
<accession>A0A3N5Y058</accession>
<dbReference type="EMBL" id="RPOK01000003">
    <property type="protein sequence ID" value="RPJ66400.1"/>
    <property type="molecule type" value="Genomic_DNA"/>
</dbReference>
<reference evidence="2 3" key="1">
    <citation type="submission" date="2018-11" db="EMBL/GenBank/DDBJ databases">
        <authorList>
            <person name="Ye M.-Q."/>
            <person name="Du Z.-J."/>
        </authorList>
    </citation>
    <scope>NUCLEOTIDE SEQUENCE [LARGE SCALE GENOMIC DNA]</scope>
    <source>
        <strain evidence="2 3">U0105</strain>
    </source>
</reference>
<dbReference type="RefSeq" id="WP_124027758.1">
    <property type="nucleotide sequence ID" value="NZ_JBHRSN010000006.1"/>
</dbReference>
<feature type="chain" id="PRO_5018204977" evidence="1">
    <location>
        <begin position="23"/>
        <end position="89"/>
    </location>
</feature>
<dbReference type="AlphaFoldDB" id="A0A3N5Y058"/>
<gene>
    <name evidence="2" type="ORF">DRW07_09910</name>
</gene>
<proteinExistence type="predicted"/>
<evidence type="ECO:0000313" key="3">
    <source>
        <dbReference type="Proteomes" id="UP000275281"/>
    </source>
</evidence>
<organism evidence="2 3">
    <name type="scientific">Alteromonas sediminis</name>
    <dbReference type="NCBI Taxonomy" id="2259342"/>
    <lineage>
        <taxon>Bacteria</taxon>
        <taxon>Pseudomonadati</taxon>
        <taxon>Pseudomonadota</taxon>
        <taxon>Gammaproteobacteria</taxon>
        <taxon>Alteromonadales</taxon>
        <taxon>Alteromonadaceae</taxon>
        <taxon>Alteromonas/Salinimonas group</taxon>
        <taxon>Alteromonas</taxon>
    </lineage>
</organism>
<evidence type="ECO:0000313" key="2">
    <source>
        <dbReference type="EMBL" id="RPJ66400.1"/>
    </source>
</evidence>
<sequence>MKVRHLLTSAALAAAVSFSASASTENSQTQSAISNMAAGFVKAAVKSTVTELNRATMKEVLTANVHLDMETVEPTLVTKVEIVDIKSKG</sequence>
<keyword evidence="1" id="KW-0732">Signal</keyword>
<feature type="signal peptide" evidence="1">
    <location>
        <begin position="1"/>
        <end position="22"/>
    </location>
</feature>
<keyword evidence="3" id="KW-1185">Reference proteome</keyword>